<dbReference type="Pfam" id="PF26002">
    <property type="entry name" value="Beta-barrel_AprE"/>
    <property type="match status" value="1"/>
</dbReference>
<evidence type="ECO:0000256" key="1">
    <source>
        <dbReference type="ARBA" id="ARBA00004377"/>
    </source>
</evidence>
<dbReference type="Proteomes" id="UP000244080">
    <property type="component" value="Unassembled WGS sequence"/>
</dbReference>
<keyword evidence="10" id="KW-0175">Coiled coil</keyword>
<comment type="subcellular location">
    <subcellularLocation>
        <location evidence="1 9">Cell inner membrane</location>
        <topology evidence="1 9">Single-pass membrane protein</topology>
    </subcellularLocation>
</comment>
<dbReference type="NCBIfam" id="TIGR01843">
    <property type="entry name" value="type_I_hlyD"/>
    <property type="match status" value="1"/>
</dbReference>
<evidence type="ECO:0000256" key="7">
    <source>
        <dbReference type="ARBA" id="ARBA00022989"/>
    </source>
</evidence>
<dbReference type="InterPro" id="IPR050739">
    <property type="entry name" value="MFP"/>
</dbReference>
<dbReference type="EMBL" id="PIGA01000024">
    <property type="protein sequence ID" value="PTP17908.1"/>
    <property type="molecule type" value="Genomic_DNA"/>
</dbReference>
<keyword evidence="5 9" id="KW-0997">Cell inner membrane</keyword>
<comment type="similarity">
    <text evidence="2 9">Belongs to the membrane fusion protein (MFP) (TC 8.A.1) family.</text>
</comment>
<feature type="coiled-coil region" evidence="10">
    <location>
        <begin position="243"/>
        <end position="285"/>
    </location>
</feature>
<evidence type="ECO:0000256" key="6">
    <source>
        <dbReference type="ARBA" id="ARBA00022692"/>
    </source>
</evidence>
<feature type="transmembrane region" description="Helical" evidence="9">
    <location>
        <begin position="41"/>
        <end position="59"/>
    </location>
</feature>
<keyword evidence="3 9" id="KW-0813">Transport</keyword>
<evidence type="ECO:0000313" key="13">
    <source>
        <dbReference type="Proteomes" id="UP000244080"/>
    </source>
</evidence>
<evidence type="ECO:0000256" key="4">
    <source>
        <dbReference type="ARBA" id="ARBA00022475"/>
    </source>
</evidence>
<dbReference type="PANTHER" id="PTHR30386">
    <property type="entry name" value="MEMBRANE FUSION SUBUNIT OF EMRAB-TOLC MULTIDRUG EFFLUX PUMP"/>
    <property type="match status" value="1"/>
</dbReference>
<dbReference type="Gene3D" id="2.40.30.170">
    <property type="match status" value="1"/>
</dbReference>
<evidence type="ECO:0000259" key="11">
    <source>
        <dbReference type="Pfam" id="PF26002"/>
    </source>
</evidence>
<dbReference type="PANTHER" id="PTHR30386:SF26">
    <property type="entry name" value="TRANSPORT PROTEIN COMB"/>
    <property type="match status" value="1"/>
</dbReference>
<dbReference type="InterPro" id="IPR058982">
    <property type="entry name" value="Beta-barrel_AprE"/>
</dbReference>
<evidence type="ECO:0000256" key="2">
    <source>
        <dbReference type="ARBA" id="ARBA00009477"/>
    </source>
</evidence>
<feature type="domain" description="AprE-like beta-barrel" evidence="11">
    <location>
        <begin position="344"/>
        <end position="429"/>
    </location>
</feature>
<organism evidence="12 13">
    <name type="scientific">Vibrio splendidus</name>
    <dbReference type="NCBI Taxonomy" id="29497"/>
    <lineage>
        <taxon>Bacteria</taxon>
        <taxon>Pseudomonadati</taxon>
        <taxon>Pseudomonadota</taxon>
        <taxon>Gammaproteobacteria</taxon>
        <taxon>Vibrionales</taxon>
        <taxon>Vibrionaceae</taxon>
        <taxon>Vibrio</taxon>
    </lineage>
</organism>
<protein>
    <recommendedName>
        <fullName evidence="9">Membrane fusion protein (MFP) family protein</fullName>
    </recommendedName>
</protein>
<dbReference type="AlphaFoldDB" id="A0A2T5EF00"/>
<keyword evidence="4 9" id="KW-1003">Cell membrane</keyword>
<dbReference type="GO" id="GO:0015031">
    <property type="term" value="P:protein transport"/>
    <property type="evidence" value="ECO:0007669"/>
    <property type="project" value="InterPro"/>
</dbReference>
<evidence type="ECO:0000256" key="8">
    <source>
        <dbReference type="ARBA" id="ARBA00023136"/>
    </source>
</evidence>
<evidence type="ECO:0000313" key="12">
    <source>
        <dbReference type="EMBL" id="PTP17908.1"/>
    </source>
</evidence>
<dbReference type="GO" id="GO:0005886">
    <property type="term" value="C:plasma membrane"/>
    <property type="evidence" value="ECO:0007669"/>
    <property type="project" value="UniProtKB-SubCell"/>
</dbReference>
<evidence type="ECO:0000256" key="5">
    <source>
        <dbReference type="ARBA" id="ARBA00022519"/>
    </source>
</evidence>
<accession>A0A2T5EF00</accession>
<keyword evidence="6 9" id="KW-0812">Transmembrane</keyword>
<sequence>MSNNQIEHHLRKALVSNNEASKVTADDTIVLASAMTSVHKTLLIIFLLALVALVAIAVASQARIDIVVSVRGELLLESDVEKVQHLEGGILEEMLVRKGEVVYEGQPIARIRSLDRNTQLDTVNTEIIQIELDKIRYESLRDMVEPNFASYIEKFPEQVQVNMNTWRQEFSKNRSNEELITHDIKHKNSLIKSMLKRRKSSENQLSLIRKQLNIKNTLYKEEMASYVDVLNMKVQESNMVREIENLDESVMNERFQLDKLEKQHRDLVENRNSEYQAQIIQANKDLKLKRILQPQHSDKVDRLVVYSPVDGVVDKLHFNFRSAVIPPGESIADIAPINNSLHGEAKIPRKDMGFVEIGQAVKVKMDTYNFAKYGFVEGTIASISRSSYEEEDAEFYLAEIEIDRNFLERGGTQYKLSPYMEFTADVKTGSRRVIEYAAKPVMSAIEDAFDER</sequence>
<evidence type="ECO:0000256" key="10">
    <source>
        <dbReference type="SAM" id="Coils"/>
    </source>
</evidence>
<comment type="caution">
    <text evidence="12">The sequence shown here is derived from an EMBL/GenBank/DDBJ whole genome shotgun (WGS) entry which is preliminary data.</text>
</comment>
<dbReference type="PRINTS" id="PR01490">
    <property type="entry name" value="RTXTOXIND"/>
</dbReference>
<evidence type="ECO:0000256" key="3">
    <source>
        <dbReference type="ARBA" id="ARBA00022448"/>
    </source>
</evidence>
<evidence type="ECO:0000256" key="9">
    <source>
        <dbReference type="RuleBase" id="RU365093"/>
    </source>
</evidence>
<dbReference type="InterPro" id="IPR010129">
    <property type="entry name" value="T1SS_HlyD"/>
</dbReference>
<keyword evidence="8 9" id="KW-0472">Membrane</keyword>
<gene>
    <name evidence="12" type="ORF">CWO36_15055</name>
</gene>
<dbReference type="RefSeq" id="WP_017085126.1">
    <property type="nucleotide sequence ID" value="NZ_CAWNZY010000034.1"/>
</dbReference>
<keyword evidence="7 9" id="KW-1133">Transmembrane helix</keyword>
<proteinExistence type="inferred from homology"/>
<name>A0A2T5EF00_VIBSP</name>
<reference evidence="12 13" key="1">
    <citation type="submission" date="2017-11" db="EMBL/GenBank/DDBJ databases">
        <title>Population delineation of vibrios coincides with oyster pathogenicity.</title>
        <authorList>
            <person name="Bruto M."/>
            <person name="Labreuche Y."/>
            <person name="James A."/>
            <person name="Piel D."/>
            <person name="Chenivesse S."/>
            <person name="Petton B."/>
            <person name="Polz M.F."/>
            <person name="Le Roux F."/>
        </authorList>
    </citation>
    <scope>NUCLEOTIDE SEQUENCE [LARGE SCALE GENOMIC DNA]</scope>
    <source>
        <strain evidence="12 13">1F_55</strain>
    </source>
</reference>